<keyword evidence="4" id="KW-1185">Reference proteome</keyword>
<dbReference type="Gene3D" id="2.40.420.20">
    <property type="match status" value="1"/>
</dbReference>
<sequence>MPATFIRLLLGLIALSWLVGCEQPSEAPESSVRPVKLMTLDAPNASALRQFPARVEATTRSNLSFRMAGELLELNVSPGQRVSEGEVIARIDDRNVQSELDSARSRLALAKAMLERMRYTLDRGAVSQAQFDEAESEWRAARATFEQAQEQVTHTQLRAPYDGVIAQVPVDNRQIVQVQQTVAVIQQPGQLDVVFHLPEQIIQRMPRSNGKPVGDALAFEVRFGRSDTPYLAQLASYTTQASAQSLAYEITLTLPQPDDITLLDGMSANVRLDLTALQADATQPTWYFPAEAVSYAGDDPDQARVWRYNDQGRLEAVPVDVGPLTSNGLQVSGGLSAGDRIVAVGAHRLTTDIQVTPWVKERGL</sequence>
<evidence type="ECO:0000313" key="4">
    <source>
        <dbReference type="Proteomes" id="UP001165308"/>
    </source>
</evidence>
<dbReference type="RefSeq" id="WP_250081959.1">
    <property type="nucleotide sequence ID" value="NZ_JAMJPJ010000015.1"/>
</dbReference>
<evidence type="ECO:0000313" key="3">
    <source>
        <dbReference type="EMBL" id="MCL7930413.1"/>
    </source>
</evidence>
<evidence type="ECO:0000259" key="2">
    <source>
        <dbReference type="Pfam" id="PF25917"/>
    </source>
</evidence>
<name>A0ABT0SRH4_9GAMM</name>
<dbReference type="Gene3D" id="1.10.287.470">
    <property type="entry name" value="Helix hairpin bin"/>
    <property type="match status" value="1"/>
</dbReference>
<dbReference type="PANTHER" id="PTHR30469:SF20">
    <property type="entry name" value="EFFLUX RND TRANSPORTER PERIPLASMIC ADAPTOR SUBUNIT"/>
    <property type="match status" value="1"/>
</dbReference>
<reference evidence="3" key="1">
    <citation type="submission" date="2022-05" db="EMBL/GenBank/DDBJ databases">
        <title>Halomonas geminus sp. nov. and Halomonas llamarensis sp. nov. isolated from high-altitude salars of the Atacama Desert.</title>
        <authorList>
            <person name="Hintersatz C."/>
            <person name="Rojas L.A."/>
            <person name="Wei T.-S."/>
            <person name="Kutschke S."/>
            <person name="Lehmann F."/>
            <person name="Jain R."/>
            <person name="Pollmann K."/>
        </authorList>
    </citation>
    <scope>NUCLEOTIDE SEQUENCE</scope>
    <source>
        <strain evidence="3">ATCHA</strain>
    </source>
</reference>
<comment type="similarity">
    <text evidence="1">Belongs to the membrane fusion protein (MFP) (TC 8.A.1) family.</text>
</comment>
<dbReference type="Gene3D" id="2.40.30.170">
    <property type="match status" value="1"/>
</dbReference>
<dbReference type="SUPFAM" id="SSF111369">
    <property type="entry name" value="HlyD-like secretion proteins"/>
    <property type="match status" value="1"/>
</dbReference>
<dbReference type="Gene3D" id="2.40.50.100">
    <property type="match status" value="1"/>
</dbReference>
<dbReference type="Proteomes" id="UP001165308">
    <property type="component" value="Unassembled WGS sequence"/>
</dbReference>
<proteinExistence type="inferred from homology"/>
<dbReference type="InterPro" id="IPR058625">
    <property type="entry name" value="MdtA-like_BSH"/>
</dbReference>
<accession>A0ABT0SRH4</accession>
<dbReference type="PROSITE" id="PS51257">
    <property type="entry name" value="PROKAR_LIPOPROTEIN"/>
    <property type="match status" value="1"/>
</dbReference>
<dbReference type="InterPro" id="IPR006143">
    <property type="entry name" value="RND_pump_MFP"/>
</dbReference>
<dbReference type="PANTHER" id="PTHR30469">
    <property type="entry name" value="MULTIDRUG RESISTANCE PROTEIN MDTA"/>
    <property type="match status" value="1"/>
</dbReference>
<evidence type="ECO:0000256" key="1">
    <source>
        <dbReference type="ARBA" id="ARBA00009477"/>
    </source>
</evidence>
<comment type="caution">
    <text evidence="3">The sequence shown here is derived from an EMBL/GenBank/DDBJ whole genome shotgun (WGS) entry which is preliminary data.</text>
</comment>
<dbReference type="Pfam" id="PF25917">
    <property type="entry name" value="BSH_RND"/>
    <property type="match status" value="1"/>
</dbReference>
<dbReference type="NCBIfam" id="TIGR01730">
    <property type="entry name" value="RND_mfp"/>
    <property type="match status" value="1"/>
</dbReference>
<protein>
    <submittedName>
        <fullName evidence="3">Efflux RND transporter periplasmic adaptor subunit</fullName>
    </submittedName>
</protein>
<organism evidence="3 4">
    <name type="scientific">Halomonas llamarensis</name>
    <dbReference type="NCBI Taxonomy" id="2945104"/>
    <lineage>
        <taxon>Bacteria</taxon>
        <taxon>Pseudomonadati</taxon>
        <taxon>Pseudomonadota</taxon>
        <taxon>Gammaproteobacteria</taxon>
        <taxon>Oceanospirillales</taxon>
        <taxon>Halomonadaceae</taxon>
        <taxon>Halomonas</taxon>
    </lineage>
</organism>
<gene>
    <name evidence="3" type="ORF">M8006_10570</name>
</gene>
<feature type="domain" description="Multidrug resistance protein MdtA-like barrel-sandwich hybrid" evidence="2">
    <location>
        <begin position="66"/>
        <end position="185"/>
    </location>
</feature>
<dbReference type="EMBL" id="JAMJPJ010000015">
    <property type="protein sequence ID" value="MCL7930413.1"/>
    <property type="molecule type" value="Genomic_DNA"/>
</dbReference>